<organism evidence="6 7">
    <name type="scientific">Bordetella genomosp. 2</name>
    <dbReference type="NCBI Taxonomy" id="1983456"/>
    <lineage>
        <taxon>Bacteria</taxon>
        <taxon>Pseudomonadati</taxon>
        <taxon>Pseudomonadota</taxon>
        <taxon>Betaproteobacteria</taxon>
        <taxon>Burkholderiales</taxon>
        <taxon>Alcaligenaceae</taxon>
        <taxon>Bordetella</taxon>
    </lineage>
</organism>
<gene>
    <name evidence="6" type="ORF">CAL24_06695</name>
</gene>
<evidence type="ECO:0000313" key="7">
    <source>
        <dbReference type="Proteomes" id="UP000215633"/>
    </source>
</evidence>
<comment type="similarity">
    <text evidence="1">Belongs to the LysR transcriptional regulatory family.</text>
</comment>
<dbReference type="AlphaFoldDB" id="A0A261VZP4"/>
<dbReference type="EMBL" id="NEVT01000003">
    <property type="protein sequence ID" value="OZI79606.1"/>
    <property type="molecule type" value="Genomic_DNA"/>
</dbReference>
<dbReference type="InterPro" id="IPR005119">
    <property type="entry name" value="LysR_subst-bd"/>
</dbReference>
<dbReference type="CDD" id="cd05466">
    <property type="entry name" value="PBP2_LTTR_substrate"/>
    <property type="match status" value="1"/>
</dbReference>
<evidence type="ECO:0000313" key="6">
    <source>
        <dbReference type="EMBL" id="OZI79606.1"/>
    </source>
</evidence>
<name>A0A261VZP4_9BORD</name>
<evidence type="ECO:0000256" key="2">
    <source>
        <dbReference type="ARBA" id="ARBA00023015"/>
    </source>
</evidence>
<dbReference type="Gene3D" id="3.40.190.10">
    <property type="entry name" value="Periplasmic binding protein-like II"/>
    <property type="match status" value="2"/>
</dbReference>
<dbReference type="Proteomes" id="UP000215633">
    <property type="component" value="Unassembled WGS sequence"/>
</dbReference>
<keyword evidence="7" id="KW-1185">Reference proteome</keyword>
<accession>A0A261VZP4</accession>
<dbReference type="FunFam" id="1.10.10.10:FF:000001">
    <property type="entry name" value="LysR family transcriptional regulator"/>
    <property type="match status" value="1"/>
</dbReference>
<dbReference type="PANTHER" id="PTHR30126">
    <property type="entry name" value="HTH-TYPE TRANSCRIPTIONAL REGULATOR"/>
    <property type="match status" value="1"/>
</dbReference>
<dbReference type="PRINTS" id="PR00039">
    <property type="entry name" value="HTHLYSR"/>
</dbReference>
<dbReference type="Gene3D" id="1.10.10.10">
    <property type="entry name" value="Winged helix-like DNA-binding domain superfamily/Winged helix DNA-binding domain"/>
    <property type="match status" value="1"/>
</dbReference>
<keyword evidence="3" id="KW-0238">DNA-binding</keyword>
<reference evidence="7" key="1">
    <citation type="submission" date="2017-05" db="EMBL/GenBank/DDBJ databases">
        <title>Complete and WGS of Bordetella genogroups.</title>
        <authorList>
            <person name="Spilker T."/>
            <person name="Lipuma J."/>
        </authorList>
    </citation>
    <scope>NUCLEOTIDE SEQUENCE [LARGE SCALE GENOMIC DNA]</scope>
    <source>
        <strain evidence="7">AU8256</strain>
    </source>
</reference>
<dbReference type="Pfam" id="PF00126">
    <property type="entry name" value="HTH_1"/>
    <property type="match status" value="1"/>
</dbReference>
<protein>
    <submittedName>
        <fullName evidence="6">LysR family transcriptional regulator</fullName>
    </submittedName>
</protein>
<evidence type="ECO:0000256" key="1">
    <source>
        <dbReference type="ARBA" id="ARBA00009437"/>
    </source>
</evidence>
<evidence type="ECO:0000256" key="4">
    <source>
        <dbReference type="ARBA" id="ARBA00023163"/>
    </source>
</evidence>
<dbReference type="Pfam" id="PF03466">
    <property type="entry name" value="LysR_substrate"/>
    <property type="match status" value="1"/>
</dbReference>
<keyword evidence="2" id="KW-0805">Transcription regulation</keyword>
<feature type="domain" description="HTH lysR-type" evidence="5">
    <location>
        <begin position="4"/>
        <end position="61"/>
    </location>
</feature>
<proteinExistence type="inferred from homology"/>
<dbReference type="PROSITE" id="PS50931">
    <property type="entry name" value="HTH_LYSR"/>
    <property type="match status" value="1"/>
</dbReference>
<dbReference type="GO" id="GO:0003700">
    <property type="term" value="F:DNA-binding transcription factor activity"/>
    <property type="evidence" value="ECO:0007669"/>
    <property type="project" value="InterPro"/>
</dbReference>
<evidence type="ECO:0000256" key="3">
    <source>
        <dbReference type="ARBA" id="ARBA00023125"/>
    </source>
</evidence>
<dbReference type="SUPFAM" id="SSF53850">
    <property type="entry name" value="Periplasmic binding protein-like II"/>
    <property type="match status" value="1"/>
</dbReference>
<evidence type="ECO:0000259" key="5">
    <source>
        <dbReference type="PROSITE" id="PS50931"/>
    </source>
</evidence>
<dbReference type="PANTHER" id="PTHR30126:SF40">
    <property type="entry name" value="HTH-TYPE TRANSCRIPTIONAL REGULATOR GLTR"/>
    <property type="match status" value="1"/>
</dbReference>
<sequence length="314" mass="33735">MKRFSLAQIEALLAIARHGSFHAAAAQLHVTQPTVSLRVRELEEAVGARLFQRAGRRAVLTAEGEVAVRYAGQALGLFDELEARLRTGDPLQGSLRMGSSEMVAMICLPEIVRRLEARYPRVQVEITVANSFVLCDKLNANQLDIAFLADPGVSRHMRLEPLASAEVAWLGSAARPLASSTLKPADLQGLNLLSVPPPSPLYELVAEWCNTGQTPAPAFNTCNSVAIIAKLVCAGVGISALPACVLADELARGSVIRYGQRVPFRPLEICAAYARAPEAAGLHAVVRMARQVMQDLPFIALRPARRPDHSGQGG</sequence>
<comment type="caution">
    <text evidence="6">The sequence shown here is derived from an EMBL/GenBank/DDBJ whole genome shotgun (WGS) entry which is preliminary data.</text>
</comment>
<keyword evidence="4" id="KW-0804">Transcription</keyword>
<dbReference type="SUPFAM" id="SSF46785">
    <property type="entry name" value="Winged helix' DNA-binding domain"/>
    <property type="match status" value="1"/>
</dbReference>
<dbReference type="InterPro" id="IPR036390">
    <property type="entry name" value="WH_DNA-bd_sf"/>
</dbReference>
<dbReference type="GO" id="GO:0000976">
    <property type="term" value="F:transcription cis-regulatory region binding"/>
    <property type="evidence" value="ECO:0007669"/>
    <property type="project" value="TreeGrafter"/>
</dbReference>
<dbReference type="InterPro" id="IPR000847">
    <property type="entry name" value="LysR_HTH_N"/>
</dbReference>
<dbReference type="InterPro" id="IPR036388">
    <property type="entry name" value="WH-like_DNA-bd_sf"/>
</dbReference>
<dbReference type="RefSeq" id="WP_028354253.1">
    <property type="nucleotide sequence ID" value="NZ_NEVT01000003.1"/>
</dbReference>